<name>A0ABM5SQB7_9GAMM</name>
<feature type="transmembrane region" description="Helical" evidence="1">
    <location>
        <begin position="12"/>
        <end position="28"/>
    </location>
</feature>
<dbReference type="Proteomes" id="UP000031883">
    <property type="component" value="Chromosome"/>
</dbReference>
<proteinExistence type="predicted"/>
<accession>A0ABM5SQB7</accession>
<protein>
    <submittedName>
        <fullName evidence="2">Membrane protein</fullName>
    </submittedName>
</protein>
<organism evidence="2 3">
    <name type="scientific">Yersinia rochesterensis</name>
    <dbReference type="NCBI Taxonomy" id="1604335"/>
    <lineage>
        <taxon>Bacteria</taxon>
        <taxon>Pseudomonadati</taxon>
        <taxon>Pseudomonadota</taxon>
        <taxon>Gammaproteobacteria</taxon>
        <taxon>Enterobacterales</taxon>
        <taxon>Yersiniaceae</taxon>
        <taxon>Yersinia</taxon>
    </lineage>
</organism>
<dbReference type="EMBL" id="CP009997">
    <property type="protein sequence ID" value="AJJ36755.1"/>
    <property type="molecule type" value="Genomic_DNA"/>
</dbReference>
<gene>
    <name evidence="2" type="ORF">CH54_3426</name>
</gene>
<keyword evidence="3" id="KW-1185">Reference proteome</keyword>
<keyword evidence="1" id="KW-0472">Membrane</keyword>
<evidence type="ECO:0000313" key="3">
    <source>
        <dbReference type="Proteomes" id="UP000031883"/>
    </source>
</evidence>
<evidence type="ECO:0000256" key="1">
    <source>
        <dbReference type="SAM" id="Phobius"/>
    </source>
</evidence>
<sequence>MTNTQIKSNISFLLFTWFAGAGVVIVILGEALSYSIPMIAVGGLFFWASMRKN</sequence>
<evidence type="ECO:0000313" key="2">
    <source>
        <dbReference type="EMBL" id="AJJ36755.1"/>
    </source>
</evidence>
<keyword evidence="1" id="KW-0812">Transmembrane</keyword>
<keyword evidence="1" id="KW-1133">Transmembrane helix</keyword>
<feature type="transmembrane region" description="Helical" evidence="1">
    <location>
        <begin position="34"/>
        <end position="50"/>
    </location>
</feature>
<reference evidence="2 3" key="1">
    <citation type="journal article" date="2015" name="Genome Announc.">
        <title>Thirty-Two Complete Genome Assemblies of Nine Yersinia Species, Including Y. pestis, Y. pseudotuberculosis, and Y. enterocolitica.</title>
        <authorList>
            <person name="Johnson S.L."/>
            <person name="Daligault H.E."/>
            <person name="Davenport K.W."/>
            <person name="Jaissle J."/>
            <person name="Frey K.G."/>
            <person name="Ladner J.T."/>
            <person name="Broomall S.M."/>
            <person name="Bishop-Lilly K.A."/>
            <person name="Bruce D.C."/>
            <person name="Coyne S.R."/>
            <person name="Gibbons H.S."/>
            <person name="Lo C.C."/>
            <person name="Munk A.C."/>
            <person name="Rosenzweig C.N."/>
            <person name="Koroleva G.I."/>
            <person name="Palacios G.F."/>
            <person name="Redden C.L."/>
            <person name="Xu Y."/>
            <person name="Minogue T.D."/>
            <person name="Chain P.S."/>
        </authorList>
    </citation>
    <scope>NUCLEOTIDE SEQUENCE [LARGE SCALE GENOMIC DNA]</scope>
    <source>
        <strain evidence="2 3">Y231</strain>
    </source>
</reference>